<sequence>MTSDPNPITVIVDGREERGVVSARKLLVHWLRDTLDERGPKIGCDTGNCGACTVRCDGHLVKSCMVLAVQADSTEVETAAGLAAEDGTLNHLQSCFKRYHALQCGYCTSGMLMTATDFLESGEEVTDQSTRRALKGNICRCTGYENIVRAVRAAAGQDVPLPHGAVPTREGDDL</sequence>
<dbReference type="InterPro" id="IPR051452">
    <property type="entry name" value="Diverse_Oxidoreductases"/>
</dbReference>
<gene>
    <name evidence="7" type="primary">coxS_2</name>
    <name evidence="7" type="ORF">Amac_058600</name>
</gene>
<evidence type="ECO:0000256" key="2">
    <source>
        <dbReference type="ARBA" id="ARBA00022723"/>
    </source>
</evidence>
<dbReference type="GO" id="GO:0051537">
    <property type="term" value="F:2 iron, 2 sulfur cluster binding"/>
    <property type="evidence" value="ECO:0007669"/>
    <property type="project" value="UniProtKB-KW"/>
</dbReference>
<evidence type="ECO:0000256" key="3">
    <source>
        <dbReference type="ARBA" id="ARBA00023002"/>
    </source>
</evidence>
<dbReference type="PANTHER" id="PTHR44379">
    <property type="entry name" value="OXIDOREDUCTASE WITH IRON-SULFUR SUBUNIT"/>
    <property type="match status" value="1"/>
</dbReference>
<evidence type="ECO:0000313" key="7">
    <source>
        <dbReference type="EMBL" id="GES12263.1"/>
    </source>
</evidence>
<dbReference type="Pfam" id="PF01799">
    <property type="entry name" value="Fer2_2"/>
    <property type="match status" value="1"/>
</dbReference>
<dbReference type="Proteomes" id="UP000331127">
    <property type="component" value="Unassembled WGS sequence"/>
</dbReference>
<dbReference type="GO" id="GO:0046872">
    <property type="term" value="F:metal ion binding"/>
    <property type="evidence" value="ECO:0007669"/>
    <property type="project" value="UniProtKB-KW"/>
</dbReference>
<feature type="domain" description="[2Fe-2S]-binding" evidence="6">
    <location>
        <begin position="78"/>
        <end position="152"/>
    </location>
</feature>
<dbReference type="PANTHER" id="PTHR44379:SF5">
    <property type="entry name" value="OXIDOREDUCTASE WITH IRON-SULFUR SUBUNIT"/>
    <property type="match status" value="1"/>
</dbReference>
<proteinExistence type="predicted"/>
<dbReference type="SUPFAM" id="SSF47741">
    <property type="entry name" value="CO dehydrogenase ISP C-domain like"/>
    <property type="match status" value="1"/>
</dbReference>
<evidence type="ECO:0000256" key="5">
    <source>
        <dbReference type="ARBA" id="ARBA00023014"/>
    </source>
</evidence>
<dbReference type="InterPro" id="IPR012675">
    <property type="entry name" value="Beta-grasp_dom_sf"/>
</dbReference>
<dbReference type="EMBL" id="BLAE01000035">
    <property type="protein sequence ID" value="GES12263.1"/>
    <property type="molecule type" value="Genomic_DNA"/>
</dbReference>
<keyword evidence="3" id="KW-0560">Oxidoreductase</keyword>
<keyword evidence="4" id="KW-0408">Iron</keyword>
<dbReference type="AlphaFoldDB" id="A0A5M3X0L9"/>
<dbReference type="InterPro" id="IPR002888">
    <property type="entry name" value="2Fe-2S-bd"/>
</dbReference>
<protein>
    <submittedName>
        <fullName evidence="7">Carbon-monoxide dehydrogenase small subunit</fullName>
    </submittedName>
</protein>
<organism evidence="7 8">
    <name type="scientific">Acrocarpospora macrocephala</name>
    <dbReference type="NCBI Taxonomy" id="150177"/>
    <lineage>
        <taxon>Bacteria</taxon>
        <taxon>Bacillati</taxon>
        <taxon>Actinomycetota</taxon>
        <taxon>Actinomycetes</taxon>
        <taxon>Streptosporangiales</taxon>
        <taxon>Streptosporangiaceae</taxon>
        <taxon>Acrocarpospora</taxon>
    </lineage>
</organism>
<dbReference type="SUPFAM" id="SSF54292">
    <property type="entry name" value="2Fe-2S ferredoxin-like"/>
    <property type="match status" value="1"/>
</dbReference>
<evidence type="ECO:0000313" key="8">
    <source>
        <dbReference type="Proteomes" id="UP000331127"/>
    </source>
</evidence>
<dbReference type="Gene3D" id="3.10.20.30">
    <property type="match status" value="1"/>
</dbReference>
<dbReference type="InterPro" id="IPR006058">
    <property type="entry name" value="2Fe2S_fd_BS"/>
</dbReference>
<dbReference type="InterPro" id="IPR036884">
    <property type="entry name" value="2Fe-2S-bd_dom_sf"/>
</dbReference>
<keyword evidence="5" id="KW-0411">Iron-sulfur</keyword>
<keyword evidence="2" id="KW-0479">Metal-binding</keyword>
<evidence type="ECO:0000256" key="4">
    <source>
        <dbReference type="ARBA" id="ARBA00023004"/>
    </source>
</evidence>
<dbReference type="PROSITE" id="PS00197">
    <property type="entry name" value="2FE2S_FER_1"/>
    <property type="match status" value="1"/>
</dbReference>
<evidence type="ECO:0000256" key="1">
    <source>
        <dbReference type="ARBA" id="ARBA00022714"/>
    </source>
</evidence>
<name>A0A5M3X0L9_9ACTN</name>
<comment type="caution">
    <text evidence="7">The sequence shown here is derived from an EMBL/GenBank/DDBJ whole genome shotgun (WGS) entry which is preliminary data.</text>
</comment>
<dbReference type="GO" id="GO:0016491">
    <property type="term" value="F:oxidoreductase activity"/>
    <property type="evidence" value="ECO:0007669"/>
    <property type="project" value="UniProtKB-KW"/>
</dbReference>
<keyword evidence="8" id="KW-1185">Reference proteome</keyword>
<reference evidence="7 8" key="1">
    <citation type="submission" date="2019-10" db="EMBL/GenBank/DDBJ databases">
        <title>Whole genome shotgun sequence of Acrocarpospora macrocephala NBRC 16266.</title>
        <authorList>
            <person name="Ichikawa N."/>
            <person name="Kimura A."/>
            <person name="Kitahashi Y."/>
            <person name="Komaki H."/>
            <person name="Oguchi A."/>
        </authorList>
    </citation>
    <scope>NUCLEOTIDE SEQUENCE [LARGE SCALE GENOMIC DNA]</scope>
    <source>
        <strain evidence="7 8">NBRC 16266</strain>
    </source>
</reference>
<accession>A0A5M3X0L9</accession>
<dbReference type="InterPro" id="IPR036010">
    <property type="entry name" value="2Fe-2S_ferredoxin-like_sf"/>
</dbReference>
<evidence type="ECO:0000259" key="6">
    <source>
        <dbReference type="Pfam" id="PF01799"/>
    </source>
</evidence>
<dbReference type="RefSeq" id="WP_170322700.1">
    <property type="nucleotide sequence ID" value="NZ_BAAAHL010000012.1"/>
</dbReference>
<dbReference type="Gene3D" id="1.10.150.120">
    <property type="entry name" value="[2Fe-2S]-binding domain"/>
    <property type="match status" value="1"/>
</dbReference>
<keyword evidence="1" id="KW-0001">2Fe-2S</keyword>